<dbReference type="EMBL" id="HBUF01206864">
    <property type="protein sequence ID" value="CAG6664106.1"/>
    <property type="molecule type" value="Transcribed_RNA"/>
</dbReference>
<dbReference type="PANTHER" id="PTHR16465:SF0">
    <property type="entry name" value="ZINC FINGER MATRIN-TYPE PROTEIN 5"/>
    <property type="match status" value="1"/>
</dbReference>
<dbReference type="PROSITE" id="PS50103">
    <property type="entry name" value="ZF_C3H1"/>
    <property type="match status" value="1"/>
</dbReference>
<dbReference type="EMBL" id="HBUF01546286">
    <property type="protein sequence ID" value="CAG6757062.1"/>
    <property type="molecule type" value="Transcribed_RNA"/>
</dbReference>
<dbReference type="InterPro" id="IPR003604">
    <property type="entry name" value="Matrin/U1-like-C_Znf_C2H2"/>
</dbReference>
<evidence type="ECO:0000256" key="1">
    <source>
        <dbReference type="ARBA" id="ARBA00022723"/>
    </source>
</evidence>
<dbReference type="EMBL" id="HBUF01376026">
    <property type="protein sequence ID" value="CAG6728330.1"/>
    <property type="molecule type" value="Transcribed_RNA"/>
</dbReference>
<dbReference type="InterPro" id="IPR000571">
    <property type="entry name" value="Znf_CCCH"/>
</dbReference>
<dbReference type="Gene3D" id="3.30.160.60">
    <property type="entry name" value="Classic Zinc Finger"/>
    <property type="match status" value="1"/>
</dbReference>
<dbReference type="AlphaFoldDB" id="A0A8D9EKK2"/>
<evidence type="ECO:0000259" key="5">
    <source>
        <dbReference type="PROSITE" id="PS50103"/>
    </source>
</evidence>
<dbReference type="SUPFAM" id="SSF57667">
    <property type="entry name" value="beta-beta-alpha zinc fingers"/>
    <property type="match status" value="1"/>
</dbReference>
<feature type="zinc finger region" description="C3H1-type" evidence="4">
    <location>
        <begin position="51"/>
        <end position="78"/>
    </location>
</feature>
<dbReference type="EMBL" id="HBUF01546287">
    <property type="protein sequence ID" value="CAG6757063.1"/>
    <property type="molecule type" value="Transcribed_RNA"/>
</dbReference>
<dbReference type="Pfam" id="PF06220">
    <property type="entry name" value="zf-U1"/>
    <property type="match status" value="1"/>
</dbReference>
<keyword evidence="3 4" id="KW-0862">Zinc</keyword>
<evidence type="ECO:0000256" key="2">
    <source>
        <dbReference type="ARBA" id="ARBA00022771"/>
    </source>
</evidence>
<dbReference type="EMBL" id="HBUF01030854">
    <property type="protein sequence ID" value="CAG6614632.1"/>
    <property type="molecule type" value="Transcribed_RNA"/>
</dbReference>
<evidence type="ECO:0000256" key="3">
    <source>
        <dbReference type="ARBA" id="ARBA00022833"/>
    </source>
</evidence>
<keyword evidence="2 4" id="KW-0863">Zinc-finger</keyword>
<dbReference type="InterPro" id="IPR013085">
    <property type="entry name" value="U1-CZ_Znf_C2H2"/>
</dbReference>
<dbReference type="GO" id="GO:0003676">
    <property type="term" value="F:nucleic acid binding"/>
    <property type="evidence" value="ECO:0007669"/>
    <property type="project" value="InterPro"/>
</dbReference>
<name>A0A8D9EKK2_9HEMI</name>
<organism evidence="6">
    <name type="scientific">Cacopsylla melanoneura</name>
    <dbReference type="NCBI Taxonomy" id="428564"/>
    <lineage>
        <taxon>Eukaryota</taxon>
        <taxon>Metazoa</taxon>
        <taxon>Ecdysozoa</taxon>
        <taxon>Arthropoda</taxon>
        <taxon>Hexapoda</taxon>
        <taxon>Insecta</taxon>
        <taxon>Pterygota</taxon>
        <taxon>Neoptera</taxon>
        <taxon>Paraneoptera</taxon>
        <taxon>Hemiptera</taxon>
        <taxon>Sternorrhyncha</taxon>
        <taxon>Psylloidea</taxon>
        <taxon>Psyllidae</taxon>
        <taxon>Psyllinae</taxon>
        <taxon>Cacopsylla</taxon>
    </lineage>
</organism>
<evidence type="ECO:0000313" key="6">
    <source>
        <dbReference type="EMBL" id="CAG6757061.1"/>
    </source>
</evidence>
<sequence length="158" mass="18717">MGKKYFCEHCEKSMADNYETRRNHLNSANHKLLVKLHYNQYRDYKTLIQEESSKNLCLRSLRNQCPFGDQCFNTHFTKEQLQNIEFEGQRLEQEAMEKAQEKIMNADLSGWFQSINTVPKCFQNSLAKMYQNSETNLPPSLQDTTIEDVKNMEFNEWG</sequence>
<dbReference type="EMBL" id="HBUF01376025">
    <property type="protein sequence ID" value="CAG6728328.1"/>
    <property type="molecule type" value="Transcribed_RNA"/>
</dbReference>
<dbReference type="SMART" id="SM00451">
    <property type="entry name" value="ZnF_U1"/>
    <property type="match status" value="1"/>
</dbReference>
<evidence type="ECO:0000256" key="4">
    <source>
        <dbReference type="PROSITE-ProRule" id="PRU00723"/>
    </source>
</evidence>
<protein>
    <submittedName>
        <fullName evidence="6">Zinc finger matrin-type protein 5</fullName>
    </submittedName>
</protein>
<proteinExistence type="predicted"/>
<reference evidence="6" key="1">
    <citation type="submission" date="2021-05" db="EMBL/GenBank/DDBJ databases">
        <authorList>
            <person name="Alioto T."/>
            <person name="Alioto T."/>
            <person name="Gomez Garrido J."/>
        </authorList>
    </citation>
    <scope>NUCLEOTIDE SEQUENCE</scope>
</reference>
<feature type="domain" description="C3H1-type" evidence="5">
    <location>
        <begin position="51"/>
        <end position="78"/>
    </location>
</feature>
<dbReference type="GO" id="GO:0008270">
    <property type="term" value="F:zinc ion binding"/>
    <property type="evidence" value="ECO:0007669"/>
    <property type="project" value="UniProtKB-KW"/>
</dbReference>
<accession>A0A8D9EKK2</accession>
<dbReference type="InterPro" id="IPR036236">
    <property type="entry name" value="Znf_C2H2_sf"/>
</dbReference>
<dbReference type="PANTHER" id="PTHR16465">
    <property type="entry name" value="NUCLEASE-RELATED"/>
    <property type="match status" value="1"/>
</dbReference>
<keyword evidence="1 4" id="KW-0479">Metal-binding</keyword>
<dbReference type="GO" id="GO:0005689">
    <property type="term" value="C:U12-type spliceosomal complex"/>
    <property type="evidence" value="ECO:0007669"/>
    <property type="project" value="TreeGrafter"/>
</dbReference>
<dbReference type="EMBL" id="HBUF01546285">
    <property type="protein sequence ID" value="CAG6757061.1"/>
    <property type="molecule type" value="Transcribed_RNA"/>
</dbReference>